<dbReference type="Proteomes" id="UP001500831">
    <property type="component" value="Unassembled WGS sequence"/>
</dbReference>
<protein>
    <submittedName>
        <fullName evidence="1">Uncharacterized protein</fullName>
    </submittedName>
</protein>
<dbReference type="EMBL" id="BAAAVI010000038">
    <property type="protein sequence ID" value="GAA2885563.1"/>
    <property type="molecule type" value="Genomic_DNA"/>
</dbReference>
<keyword evidence="2" id="KW-1185">Reference proteome</keyword>
<gene>
    <name evidence="1" type="ORF">GCM10010517_49210</name>
</gene>
<organism evidence="1 2">
    <name type="scientific">Streptosporangium fragile</name>
    <dbReference type="NCBI Taxonomy" id="46186"/>
    <lineage>
        <taxon>Bacteria</taxon>
        <taxon>Bacillati</taxon>
        <taxon>Actinomycetota</taxon>
        <taxon>Actinomycetes</taxon>
        <taxon>Streptosporangiales</taxon>
        <taxon>Streptosporangiaceae</taxon>
        <taxon>Streptosporangium</taxon>
    </lineage>
</organism>
<proteinExistence type="predicted"/>
<evidence type="ECO:0000313" key="1">
    <source>
        <dbReference type="EMBL" id="GAA2885563.1"/>
    </source>
</evidence>
<sequence>MKRPCAHAPVGVAAHAASSEQAYVWCPDAVELSFIKHPPCHECAEAGPLGTGPARVPCRPD</sequence>
<name>A0ABN3W1S3_9ACTN</name>
<accession>A0ABN3W1S3</accession>
<evidence type="ECO:0000313" key="2">
    <source>
        <dbReference type="Proteomes" id="UP001500831"/>
    </source>
</evidence>
<comment type="caution">
    <text evidence="1">The sequence shown here is derived from an EMBL/GenBank/DDBJ whole genome shotgun (WGS) entry which is preliminary data.</text>
</comment>
<reference evidence="1 2" key="1">
    <citation type="journal article" date="2019" name="Int. J. Syst. Evol. Microbiol.">
        <title>The Global Catalogue of Microorganisms (GCM) 10K type strain sequencing project: providing services to taxonomists for standard genome sequencing and annotation.</title>
        <authorList>
            <consortium name="The Broad Institute Genomics Platform"/>
            <consortium name="The Broad Institute Genome Sequencing Center for Infectious Disease"/>
            <person name="Wu L."/>
            <person name="Ma J."/>
        </authorList>
    </citation>
    <scope>NUCLEOTIDE SEQUENCE [LARGE SCALE GENOMIC DNA]</scope>
    <source>
        <strain evidence="1 2">JCM 6242</strain>
    </source>
</reference>